<evidence type="ECO:0000256" key="12">
    <source>
        <dbReference type="ARBA" id="ARBA00022801"/>
    </source>
</evidence>
<keyword evidence="22" id="KW-1185">Reference proteome</keyword>
<evidence type="ECO:0000256" key="3">
    <source>
        <dbReference type="ARBA" id="ARBA00010525"/>
    </source>
</evidence>
<keyword evidence="11" id="KW-0732">Signal</keyword>
<comment type="similarity">
    <text evidence="3 20">Belongs to the phospholipase A1 family.</text>
</comment>
<keyword evidence="16" id="KW-0472">Membrane</keyword>
<evidence type="ECO:0000313" key="21">
    <source>
        <dbReference type="EMBL" id="QBZ82489.1"/>
    </source>
</evidence>
<dbReference type="GO" id="GO:0004623">
    <property type="term" value="F:phospholipase A2 activity"/>
    <property type="evidence" value="ECO:0007669"/>
    <property type="project" value="UniProtKB-EC"/>
</dbReference>
<feature type="binding site" description="in dimeric form" evidence="19">
    <location>
        <position position="208"/>
    </location>
    <ligand>
        <name>Ca(2+)</name>
        <dbReference type="ChEBI" id="CHEBI:29108"/>
        <label>1</label>
    </ligand>
</feature>
<gene>
    <name evidence="21" type="primary">pldA</name>
    <name evidence="21" type="ORF">GHNINEIG_00519</name>
</gene>
<evidence type="ECO:0000256" key="8">
    <source>
        <dbReference type="ARBA" id="ARBA00022452"/>
    </source>
</evidence>
<evidence type="ECO:0000256" key="10">
    <source>
        <dbReference type="ARBA" id="ARBA00022723"/>
    </source>
</evidence>
<keyword evidence="10 19" id="KW-0479">Metal-binding</keyword>
<evidence type="ECO:0000256" key="18">
    <source>
        <dbReference type="PIRSR" id="PIRSR603187-1"/>
    </source>
</evidence>
<comment type="function">
    <text evidence="20">Hydrolysis of phosphatidylcholine with phospholipase A2 (EC 3.1.1.4) and phospholipase A1 (EC 3.1.1.32) activities.</text>
</comment>
<dbReference type="Proteomes" id="UP000296201">
    <property type="component" value="Chromosome"/>
</dbReference>
<dbReference type="OrthoDB" id="188433at2"/>
<feature type="binding site" description="in dimeric form" evidence="19">
    <location>
        <position position="167"/>
    </location>
    <ligand>
        <name>Ca(2+)</name>
        <dbReference type="ChEBI" id="CHEBI:29108"/>
        <label>2</label>
    </ligand>
</feature>
<evidence type="ECO:0000256" key="13">
    <source>
        <dbReference type="ARBA" id="ARBA00022837"/>
    </source>
</evidence>
<dbReference type="PRINTS" id="PR01486">
    <property type="entry name" value="PHPHLIPASEA1"/>
</dbReference>
<dbReference type="GO" id="GO:0005509">
    <property type="term" value="F:calcium ion binding"/>
    <property type="evidence" value="ECO:0007669"/>
    <property type="project" value="TreeGrafter"/>
</dbReference>
<feature type="binding site" description="in dimeric form" evidence="19">
    <location>
        <position position="213"/>
    </location>
    <ligand>
        <name>Ca(2+)</name>
        <dbReference type="ChEBI" id="CHEBI:29108"/>
        <label>1</label>
    </ligand>
</feature>
<dbReference type="Gene3D" id="2.40.230.10">
    <property type="entry name" value="Phospholipase A1"/>
    <property type="match status" value="1"/>
</dbReference>
<keyword evidence="8" id="KW-1134">Transmembrane beta strand</keyword>
<evidence type="ECO:0000256" key="19">
    <source>
        <dbReference type="PIRSR" id="PIRSR603187-2"/>
    </source>
</evidence>
<dbReference type="GO" id="GO:0016042">
    <property type="term" value="P:lipid catabolic process"/>
    <property type="evidence" value="ECO:0007669"/>
    <property type="project" value="UniProtKB-KW"/>
</dbReference>
<sequence>MDNDEKLGRPFVGFFLIFLSGMVFSQPAVSGPNYDSGCVQKALQEQAPDTTLEQIREQCLSSSVDLEDKSALTSRLEAEKRSKYNPFSIQPYRTNYVLFGSYNFSETNEKPFREVALTGDESFEPYEVKFQISLKVPVADQLLGWGDHLFVGYTNRSFWQAYNSKISKPFRETNHEPEVWMSFDNKWTINGWRNRLVDLGLVHQSNGRSGTLSRSWDRAYIRMIFEKGNSAFAIKPWLRFPEPAGQDDNPDILHYMGNAEFRFVTKQNRHQFSVLVRNNFDEQDNKGALELGYSFPIHRNLNAYVQWFYGYGESLIDYDYKNNTVSIGVKLGNWL</sequence>
<dbReference type="EC" id="3.1.1.32" evidence="5 20"/>
<feature type="binding site" description="in dimeric form" evidence="19">
    <location>
        <position position="248"/>
    </location>
    <ligand>
        <name>Ca(2+)</name>
        <dbReference type="ChEBI" id="CHEBI:29108"/>
        <label>1</label>
    </ligand>
</feature>
<evidence type="ECO:0000256" key="2">
    <source>
        <dbReference type="ARBA" id="ARBA00001604"/>
    </source>
</evidence>
<keyword evidence="13 19" id="KW-0106">Calcium</keyword>
<dbReference type="CDD" id="cd00541">
    <property type="entry name" value="OMPLA"/>
    <property type="match status" value="1"/>
</dbReference>
<reference evidence="21 22" key="1">
    <citation type="submission" date="2018-08" db="EMBL/GenBank/DDBJ databases">
        <title>Horizontal acquisition of hydrogen conversion ability and other habitat adaptations in Hydrogenovibrio crunogenus strains.</title>
        <authorList>
            <person name="Gonnella G."/>
            <person name="Adam N."/>
            <person name="Perner M."/>
        </authorList>
    </citation>
    <scope>NUCLEOTIDE SEQUENCE [LARGE SCALE GENOMIC DNA]</scope>
    <source>
        <strain evidence="21 22">SP-41</strain>
    </source>
</reference>
<evidence type="ECO:0000256" key="14">
    <source>
        <dbReference type="ARBA" id="ARBA00022963"/>
    </source>
</evidence>
<dbReference type="EMBL" id="CP032096">
    <property type="protein sequence ID" value="QBZ82489.1"/>
    <property type="molecule type" value="Genomic_DNA"/>
</dbReference>
<proteinExistence type="inferred from homology"/>
<comment type="subcellular location">
    <subcellularLocation>
        <location evidence="20">Cell outer membrane</location>
        <topology evidence="20">Multi-pass membrane protein</topology>
    </subcellularLocation>
    <text evidence="20">One of the very few enzymes located there.</text>
</comment>
<evidence type="ECO:0000256" key="20">
    <source>
        <dbReference type="RuleBase" id="RU366027"/>
    </source>
</evidence>
<evidence type="ECO:0000256" key="1">
    <source>
        <dbReference type="ARBA" id="ARBA00000111"/>
    </source>
</evidence>
<dbReference type="PANTHER" id="PTHR40457:SF1">
    <property type="entry name" value="PHOSPHOLIPASE A1"/>
    <property type="match status" value="1"/>
</dbReference>
<keyword evidence="9" id="KW-0812">Transmembrane</keyword>
<evidence type="ECO:0000256" key="5">
    <source>
        <dbReference type="ARBA" id="ARBA00013179"/>
    </source>
</evidence>
<keyword evidence="15 20" id="KW-0443">Lipid metabolism</keyword>
<feature type="active site" description="Nucleophile" evidence="18">
    <location>
        <position position="205"/>
    </location>
</feature>
<comment type="cofactor">
    <cofactor evidence="20">
        <name>Ca(2+)</name>
        <dbReference type="ChEBI" id="CHEBI:29108"/>
    </cofactor>
    <text evidence="20">Binds 1 Ca(2+) ion per monomer. In the dimeric form the Ca(2+) is bound by different amino acids with binding of each Ca(2+) shared with ligands coming from each monomer. The Ca(2+) ion may have a role in catalysis.</text>
</comment>
<evidence type="ECO:0000256" key="9">
    <source>
        <dbReference type="ARBA" id="ARBA00022692"/>
    </source>
</evidence>
<comment type="catalytic activity">
    <reaction evidence="1 20">
        <text>a 1,2-diacyl-sn-glycero-3-phosphocholine + H2O = a 2-acyl-sn-glycero-3-phosphocholine + a fatty acid + H(+)</text>
        <dbReference type="Rhea" id="RHEA:18689"/>
        <dbReference type="ChEBI" id="CHEBI:15377"/>
        <dbReference type="ChEBI" id="CHEBI:15378"/>
        <dbReference type="ChEBI" id="CHEBI:28868"/>
        <dbReference type="ChEBI" id="CHEBI:57643"/>
        <dbReference type="ChEBI" id="CHEBI:57875"/>
        <dbReference type="EC" id="3.1.1.32"/>
    </reaction>
</comment>
<organism evidence="21 22">
    <name type="scientific">Hydrogenovibrio crunogenus</name>
    <dbReference type="NCBI Taxonomy" id="39765"/>
    <lineage>
        <taxon>Bacteria</taxon>
        <taxon>Pseudomonadati</taxon>
        <taxon>Pseudomonadota</taxon>
        <taxon>Gammaproteobacteria</taxon>
        <taxon>Thiotrichales</taxon>
        <taxon>Piscirickettsiaceae</taxon>
        <taxon>Hydrogenovibrio</taxon>
    </lineage>
</organism>
<keyword evidence="14 20" id="KW-0442">Lipid degradation</keyword>
<accession>A0A4P7NY69</accession>
<dbReference type="AlphaFoldDB" id="A0A4P7NY69"/>
<dbReference type="GO" id="GO:0008970">
    <property type="term" value="F:phospholipase A1 activity"/>
    <property type="evidence" value="ECO:0007669"/>
    <property type="project" value="UniProtKB-EC"/>
</dbReference>
<dbReference type="GO" id="GO:0009279">
    <property type="term" value="C:cell outer membrane"/>
    <property type="evidence" value="ECO:0007669"/>
    <property type="project" value="UniProtKB-SubCell"/>
</dbReference>
<keyword evidence="17 20" id="KW-0998">Cell outer membrane</keyword>
<evidence type="ECO:0000256" key="6">
    <source>
        <dbReference type="ARBA" id="ARBA00013278"/>
    </source>
</evidence>
<feature type="active site" description="Proton acceptor" evidence="18">
    <location>
        <position position="203"/>
    </location>
</feature>
<dbReference type="InterPro" id="IPR036541">
    <property type="entry name" value="PLipase_A1_sf"/>
</dbReference>
<evidence type="ECO:0000313" key="22">
    <source>
        <dbReference type="Proteomes" id="UP000296201"/>
    </source>
</evidence>
<dbReference type="Pfam" id="PF02253">
    <property type="entry name" value="PLA1"/>
    <property type="match status" value="1"/>
</dbReference>
<evidence type="ECO:0000256" key="17">
    <source>
        <dbReference type="ARBA" id="ARBA00023237"/>
    </source>
</evidence>
<protein>
    <recommendedName>
        <fullName evidence="7 20">Phospholipase A1</fullName>
        <ecNumber evidence="5 20">3.1.1.32</ecNumber>
        <ecNumber evidence="6 20">3.1.1.4</ecNumber>
    </recommendedName>
    <alternativeName>
        <fullName evidence="20">Phosphatidylcholine 1-acylhydrolase</fullName>
    </alternativeName>
</protein>
<dbReference type="SUPFAM" id="SSF56931">
    <property type="entry name" value="Outer membrane phospholipase A (OMPLA)"/>
    <property type="match status" value="1"/>
</dbReference>
<name>A0A4P7NY69_9GAMM</name>
<comment type="subunit">
    <text evidence="4 20">Homodimer; dimerization is reversible, and the dimeric form is the active one.</text>
</comment>
<evidence type="ECO:0000256" key="11">
    <source>
        <dbReference type="ARBA" id="ARBA00022729"/>
    </source>
</evidence>
<evidence type="ECO:0000256" key="16">
    <source>
        <dbReference type="ARBA" id="ARBA00023136"/>
    </source>
</evidence>
<evidence type="ECO:0000256" key="7">
    <source>
        <dbReference type="ARBA" id="ARBA00021726"/>
    </source>
</evidence>
<dbReference type="PANTHER" id="PTHR40457">
    <property type="entry name" value="PHOSPHOLIPASE A1"/>
    <property type="match status" value="1"/>
</dbReference>
<comment type="catalytic activity">
    <reaction evidence="2 20">
        <text>a 1,2-diacyl-sn-glycero-3-phosphocholine + H2O = a 1-acyl-sn-glycero-3-phosphocholine + a fatty acid + H(+)</text>
        <dbReference type="Rhea" id="RHEA:15801"/>
        <dbReference type="ChEBI" id="CHEBI:15377"/>
        <dbReference type="ChEBI" id="CHEBI:15378"/>
        <dbReference type="ChEBI" id="CHEBI:28868"/>
        <dbReference type="ChEBI" id="CHEBI:57643"/>
        <dbReference type="ChEBI" id="CHEBI:58168"/>
        <dbReference type="EC" id="3.1.1.4"/>
    </reaction>
</comment>
<keyword evidence="12 20" id="KW-0378">Hydrolase</keyword>
<evidence type="ECO:0000256" key="15">
    <source>
        <dbReference type="ARBA" id="ARBA00023098"/>
    </source>
</evidence>
<dbReference type="InterPro" id="IPR003187">
    <property type="entry name" value="PLipase_A1"/>
</dbReference>
<evidence type="ECO:0000256" key="4">
    <source>
        <dbReference type="ARBA" id="ARBA00011702"/>
    </source>
</evidence>
<dbReference type="EC" id="3.1.1.4" evidence="6 20"/>